<evidence type="ECO:0000313" key="3">
    <source>
        <dbReference type="EMBL" id="KGD62871.1"/>
    </source>
</evidence>
<evidence type="ECO:0000259" key="2">
    <source>
        <dbReference type="Pfam" id="PF03061"/>
    </source>
</evidence>
<dbReference type="PANTHER" id="PTHR43240">
    <property type="entry name" value="1,4-DIHYDROXY-2-NAPHTHOYL-COA THIOESTERASE 1"/>
    <property type="match status" value="1"/>
</dbReference>
<dbReference type="Gene3D" id="3.10.129.10">
    <property type="entry name" value="Hotdog Thioesterase"/>
    <property type="match status" value="1"/>
</dbReference>
<dbReference type="InterPro" id="IPR003736">
    <property type="entry name" value="PAAI_dom"/>
</dbReference>
<dbReference type="SUPFAM" id="SSF54637">
    <property type="entry name" value="Thioesterase/thiol ester dehydrase-isomerase"/>
    <property type="match status" value="1"/>
</dbReference>
<sequence length="131" mass="14353">MLGLEVLSAEENAVRVRVPWREDLVGNPETGVMHGGAIFAMMDHAGGMAVTCRTFPTFEITPTIDFRVDHLRGPEKGAAVFCEATCYRLTTHVAFVRITTWEEGNEDEPIATGLATYTRLKIETAGKVVGQ</sequence>
<dbReference type="CDD" id="cd03443">
    <property type="entry name" value="PaaI_thioesterase"/>
    <property type="match status" value="1"/>
</dbReference>
<evidence type="ECO:0000256" key="1">
    <source>
        <dbReference type="ARBA" id="ARBA00022801"/>
    </source>
</evidence>
<protein>
    <submittedName>
        <fullName evidence="3">Phenylacetic acid degradation-like protein</fullName>
    </submittedName>
</protein>
<dbReference type="InterPro" id="IPR029069">
    <property type="entry name" value="HotDog_dom_sf"/>
</dbReference>
<comment type="caution">
    <text evidence="3">The sequence shown here is derived from an EMBL/GenBank/DDBJ whole genome shotgun (WGS) entry which is preliminary data.</text>
</comment>
<evidence type="ECO:0000313" key="4">
    <source>
        <dbReference type="Proteomes" id="UP000029443"/>
    </source>
</evidence>
<proteinExistence type="predicted"/>
<dbReference type="InterPro" id="IPR006683">
    <property type="entry name" value="Thioestr_dom"/>
</dbReference>
<keyword evidence="1" id="KW-0378">Hydrolase</keyword>
<dbReference type="Proteomes" id="UP000029443">
    <property type="component" value="Unassembled WGS sequence"/>
</dbReference>
<feature type="domain" description="Thioesterase" evidence="2">
    <location>
        <begin position="31"/>
        <end position="106"/>
    </location>
</feature>
<name>A0ABR4WGZ1_9GAMM</name>
<keyword evidence="4" id="KW-1185">Reference proteome</keyword>
<organism evidence="3 4">
    <name type="scientific">Alcanivorax jadensis T9</name>
    <dbReference type="NCBI Taxonomy" id="1177181"/>
    <lineage>
        <taxon>Bacteria</taxon>
        <taxon>Pseudomonadati</taxon>
        <taxon>Pseudomonadota</taxon>
        <taxon>Gammaproteobacteria</taxon>
        <taxon>Oceanospirillales</taxon>
        <taxon>Alcanivoracaceae</taxon>
        <taxon>Alcanivorax</taxon>
    </lineage>
</organism>
<accession>A0ABR4WGZ1</accession>
<reference evidence="3 4" key="1">
    <citation type="submission" date="2012-09" db="EMBL/GenBank/DDBJ databases">
        <title>Genome Sequence of alkane-degrading Bacterium Alcanivorax jadensis T9.</title>
        <authorList>
            <person name="Lai Q."/>
            <person name="Shao Z."/>
        </authorList>
    </citation>
    <scope>NUCLEOTIDE SEQUENCE [LARGE SCALE GENOMIC DNA]</scope>
    <source>
        <strain evidence="3 4">T9</strain>
    </source>
</reference>
<dbReference type="Pfam" id="PF03061">
    <property type="entry name" value="4HBT"/>
    <property type="match status" value="1"/>
</dbReference>
<dbReference type="EMBL" id="ARXU01000001">
    <property type="protein sequence ID" value="KGD62871.1"/>
    <property type="molecule type" value="Genomic_DNA"/>
</dbReference>
<gene>
    <name evidence="3" type="ORF">T9A_00191</name>
</gene>
<dbReference type="PANTHER" id="PTHR43240:SF7">
    <property type="entry name" value="BLR7284 PROTEIN"/>
    <property type="match status" value="1"/>
</dbReference>
<dbReference type="NCBIfam" id="TIGR00369">
    <property type="entry name" value="unchar_dom_1"/>
    <property type="match status" value="1"/>
</dbReference>